<proteinExistence type="predicted"/>
<reference evidence="1" key="1">
    <citation type="submission" date="2014-09" db="EMBL/GenBank/DDBJ databases">
        <authorList>
            <person name="Magalhaes I.L.F."/>
            <person name="Oliveira U."/>
            <person name="Santos F.R."/>
            <person name="Vidigal T.H.D.A."/>
            <person name="Brescovit A.D."/>
            <person name="Santos A.J."/>
        </authorList>
    </citation>
    <scope>NUCLEOTIDE SEQUENCE</scope>
    <source>
        <tissue evidence="1">Shoot tissue taken approximately 20 cm above the soil surface</tissue>
    </source>
</reference>
<dbReference type="EMBL" id="GBRH01255864">
    <property type="protein sequence ID" value="JAD42031.1"/>
    <property type="molecule type" value="Transcribed_RNA"/>
</dbReference>
<sequence length="10" mass="1179">MLPQARFLGF</sequence>
<evidence type="ECO:0000313" key="1">
    <source>
        <dbReference type="EMBL" id="JAD42031.1"/>
    </source>
</evidence>
<organism evidence="1">
    <name type="scientific">Arundo donax</name>
    <name type="common">Giant reed</name>
    <name type="synonym">Donax arundinaceus</name>
    <dbReference type="NCBI Taxonomy" id="35708"/>
    <lineage>
        <taxon>Eukaryota</taxon>
        <taxon>Viridiplantae</taxon>
        <taxon>Streptophyta</taxon>
        <taxon>Embryophyta</taxon>
        <taxon>Tracheophyta</taxon>
        <taxon>Spermatophyta</taxon>
        <taxon>Magnoliopsida</taxon>
        <taxon>Liliopsida</taxon>
        <taxon>Poales</taxon>
        <taxon>Poaceae</taxon>
        <taxon>PACMAD clade</taxon>
        <taxon>Arundinoideae</taxon>
        <taxon>Arundineae</taxon>
        <taxon>Arundo</taxon>
    </lineage>
</organism>
<name>A0A0A8ZTA5_ARUDO</name>
<protein>
    <submittedName>
        <fullName evidence="1">Uncharacterized protein</fullName>
    </submittedName>
</protein>
<accession>A0A0A8ZTA5</accession>
<reference evidence="1" key="2">
    <citation type="journal article" date="2015" name="Data Brief">
        <title>Shoot transcriptome of the giant reed, Arundo donax.</title>
        <authorList>
            <person name="Barrero R.A."/>
            <person name="Guerrero F.D."/>
            <person name="Moolhuijzen P."/>
            <person name="Goolsby J.A."/>
            <person name="Tidwell J."/>
            <person name="Bellgard S.E."/>
            <person name="Bellgard M.I."/>
        </authorList>
    </citation>
    <scope>NUCLEOTIDE SEQUENCE</scope>
    <source>
        <tissue evidence="1">Shoot tissue taken approximately 20 cm above the soil surface</tissue>
    </source>
</reference>